<dbReference type="GO" id="GO:0015297">
    <property type="term" value="F:antiporter activity"/>
    <property type="evidence" value="ECO:0007669"/>
    <property type="project" value="UniProtKB-KW"/>
</dbReference>
<dbReference type="InterPro" id="IPR048279">
    <property type="entry name" value="MdtK-like"/>
</dbReference>
<feature type="transmembrane region" description="Helical" evidence="10">
    <location>
        <begin position="93"/>
        <end position="111"/>
    </location>
</feature>
<dbReference type="NCBIfam" id="TIGR00797">
    <property type="entry name" value="matE"/>
    <property type="match status" value="1"/>
</dbReference>
<keyword evidence="5 10" id="KW-0812">Transmembrane</keyword>
<gene>
    <name evidence="11" type="ORF">OH136_04470</name>
</gene>
<protein>
    <recommendedName>
        <fullName evidence="9">Multidrug-efflux transporter</fullName>
    </recommendedName>
</protein>
<evidence type="ECO:0000256" key="2">
    <source>
        <dbReference type="ARBA" id="ARBA00022448"/>
    </source>
</evidence>
<keyword evidence="8 10" id="KW-0472">Membrane</keyword>
<evidence type="ECO:0000256" key="3">
    <source>
        <dbReference type="ARBA" id="ARBA00022449"/>
    </source>
</evidence>
<keyword evidence="4" id="KW-1003">Cell membrane</keyword>
<dbReference type="GO" id="GO:0042910">
    <property type="term" value="F:xenobiotic transmembrane transporter activity"/>
    <property type="evidence" value="ECO:0007669"/>
    <property type="project" value="InterPro"/>
</dbReference>
<comment type="caution">
    <text evidence="11">The sequence shown here is derived from an EMBL/GenBank/DDBJ whole genome shotgun (WGS) entry which is preliminary data.</text>
</comment>
<evidence type="ECO:0000256" key="4">
    <source>
        <dbReference type="ARBA" id="ARBA00022475"/>
    </source>
</evidence>
<dbReference type="InterPro" id="IPR002528">
    <property type="entry name" value="MATE_fam"/>
</dbReference>
<dbReference type="GO" id="GO:0005886">
    <property type="term" value="C:plasma membrane"/>
    <property type="evidence" value="ECO:0007669"/>
    <property type="project" value="UniProtKB-SubCell"/>
</dbReference>
<keyword evidence="2" id="KW-0813">Transport</keyword>
<comment type="subcellular location">
    <subcellularLocation>
        <location evidence="1">Cell inner membrane</location>
        <topology evidence="1">Multi-pass membrane protein</topology>
    </subcellularLocation>
</comment>
<name>A0AAE3IXA6_9RHOB</name>
<evidence type="ECO:0000256" key="8">
    <source>
        <dbReference type="ARBA" id="ARBA00023136"/>
    </source>
</evidence>
<feature type="transmembrane region" description="Helical" evidence="10">
    <location>
        <begin position="245"/>
        <end position="266"/>
    </location>
</feature>
<dbReference type="PANTHER" id="PTHR43298">
    <property type="entry name" value="MULTIDRUG RESISTANCE PROTEIN NORM-RELATED"/>
    <property type="match status" value="1"/>
</dbReference>
<feature type="transmembrane region" description="Helical" evidence="10">
    <location>
        <begin position="355"/>
        <end position="372"/>
    </location>
</feature>
<keyword evidence="6 10" id="KW-1133">Transmembrane helix</keyword>
<dbReference type="InterPro" id="IPR050222">
    <property type="entry name" value="MATE_MdtK"/>
</dbReference>
<dbReference type="EMBL" id="JAOYFC010000001">
    <property type="protein sequence ID" value="MCV6823803.1"/>
    <property type="molecule type" value="Genomic_DNA"/>
</dbReference>
<evidence type="ECO:0000313" key="11">
    <source>
        <dbReference type="EMBL" id="MCV6823803.1"/>
    </source>
</evidence>
<keyword evidence="12" id="KW-1185">Reference proteome</keyword>
<dbReference type="AlphaFoldDB" id="A0AAE3IXA6"/>
<evidence type="ECO:0000256" key="1">
    <source>
        <dbReference type="ARBA" id="ARBA00004429"/>
    </source>
</evidence>
<evidence type="ECO:0000256" key="6">
    <source>
        <dbReference type="ARBA" id="ARBA00022989"/>
    </source>
</evidence>
<dbReference type="RefSeq" id="WP_263952636.1">
    <property type="nucleotide sequence ID" value="NZ_JAOYFC010000001.1"/>
</dbReference>
<dbReference type="Pfam" id="PF01554">
    <property type="entry name" value="MatE"/>
    <property type="match status" value="2"/>
</dbReference>
<dbReference type="CDD" id="cd13131">
    <property type="entry name" value="MATE_NorM_like"/>
    <property type="match status" value="1"/>
</dbReference>
<dbReference type="PANTHER" id="PTHR43298:SF2">
    <property type="entry name" value="FMN_FAD EXPORTER YEEO-RELATED"/>
    <property type="match status" value="1"/>
</dbReference>
<evidence type="ECO:0000256" key="10">
    <source>
        <dbReference type="SAM" id="Phobius"/>
    </source>
</evidence>
<organism evidence="11 12">
    <name type="scientific">Halocynthiibacter halioticoli</name>
    <dbReference type="NCBI Taxonomy" id="2986804"/>
    <lineage>
        <taxon>Bacteria</taxon>
        <taxon>Pseudomonadati</taxon>
        <taxon>Pseudomonadota</taxon>
        <taxon>Alphaproteobacteria</taxon>
        <taxon>Rhodobacterales</taxon>
        <taxon>Paracoccaceae</taxon>
        <taxon>Halocynthiibacter</taxon>
    </lineage>
</organism>
<sequence>MTQALSYRGHLKAILLLGLPLIGSQLAQFAVHMTDTIMLGWYSVESLAAAVLATGFAFILFILGSGFAFAVTPLVATADAQGDTTAIRRYTRMGLWIGLLYSAVVMTPMIFSEPIFLWMGQEPELAELAQRYLRISAPGMFMAISGTVIRSYLSALELTRPVLYASLWAVALNIVFNYLFIFGNFGAPELGIRGAAIASLAVNTMMFVYWAAYSLRKLPEHELFVRFWRPDWDAFKQVFRLGLPIGLTNLAEVGLFNFAAIMVGWLGAIPLAAHGIALQLGGAAFMVHLGLSAAATIRAGRALGNGDEEHLRRGAYMATGMSAALSFIAMAAFLLVPQFLIGLFIDPEDPLRPEIIAMGTGLLVYAAIFQLADSLQVMALGLLRGVQDARVPMWMAGISYWVFGAPASYICGFVFGWGAEGVWIGLVVGLSLAAVLLNLRFWKRSVKIHEYPPTKSVEAPPAV</sequence>
<evidence type="ECO:0000313" key="12">
    <source>
        <dbReference type="Proteomes" id="UP001208041"/>
    </source>
</evidence>
<feature type="transmembrane region" description="Helical" evidence="10">
    <location>
        <begin position="315"/>
        <end position="335"/>
    </location>
</feature>
<feature type="transmembrane region" description="Helical" evidence="10">
    <location>
        <begin position="161"/>
        <end position="180"/>
    </location>
</feature>
<evidence type="ECO:0000256" key="9">
    <source>
        <dbReference type="ARBA" id="ARBA00031636"/>
    </source>
</evidence>
<feature type="transmembrane region" description="Helical" evidence="10">
    <location>
        <begin position="131"/>
        <end position="149"/>
    </location>
</feature>
<reference evidence="11" key="1">
    <citation type="submission" date="2022-10" db="EMBL/GenBank/DDBJ databases">
        <authorList>
            <person name="Yue Y."/>
        </authorList>
    </citation>
    <scope>NUCLEOTIDE SEQUENCE</scope>
    <source>
        <strain evidence="11">Z654</strain>
    </source>
</reference>
<feature type="transmembrane region" description="Helical" evidence="10">
    <location>
        <begin position="272"/>
        <end position="294"/>
    </location>
</feature>
<dbReference type="PIRSF" id="PIRSF006603">
    <property type="entry name" value="DinF"/>
    <property type="match status" value="1"/>
</dbReference>
<dbReference type="GO" id="GO:0006811">
    <property type="term" value="P:monoatomic ion transport"/>
    <property type="evidence" value="ECO:0007669"/>
    <property type="project" value="UniProtKB-KW"/>
</dbReference>
<keyword evidence="3" id="KW-0050">Antiport</keyword>
<proteinExistence type="predicted"/>
<feature type="transmembrane region" description="Helical" evidence="10">
    <location>
        <begin position="421"/>
        <end position="439"/>
    </location>
</feature>
<evidence type="ECO:0000256" key="5">
    <source>
        <dbReference type="ARBA" id="ARBA00022692"/>
    </source>
</evidence>
<feature type="transmembrane region" description="Helical" evidence="10">
    <location>
        <begin position="192"/>
        <end position="212"/>
    </location>
</feature>
<accession>A0AAE3IXA6</accession>
<keyword evidence="7" id="KW-0406">Ion transport</keyword>
<feature type="transmembrane region" description="Helical" evidence="10">
    <location>
        <begin position="48"/>
        <end position="72"/>
    </location>
</feature>
<dbReference type="Proteomes" id="UP001208041">
    <property type="component" value="Unassembled WGS sequence"/>
</dbReference>
<evidence type="ECO:0000256" key="7">
    <source>
        <dbReference type="ARBA" id="ARBA00023065"/>
    </source>
</evidence>
<feature type="transmembrane region" description="Helical" evidence="10">
    <location>
        <begin position="393"/>
        <end position="415"/>
    </location>
</feature>